<dbReference type="Gene3D" id="1.20.900.10">
    <property type="entry name" value="Dbl homology (DH) domain"/>
    <property type="match status" value="1"/>
</dbReference>
<dbReference type="PANTHER" id="PTHR12673">
    <property type="entry name" value="FACIOGENITAL DYSPLASIA PROTEIN"/>
    <property type="match status" value="1"/>
</dbReference>
<dbReference type="InterPro" id="IPR000219">
    <property type="entry name" value="DH_dom"/>
</dbReference>
<feature type="region of interest" description="Disordered" evidence="9">
    <location>
        <begin position="1"/>
        <end position="46"/>
    </location>
</feature>
<dbReference type="SMART" id="SM00064">
    <property type="entry name" value="FYVE"/>
    <property type="match status" value="1"/>
</dbReference>
<protein>
    <submittedName>
        <fullName evidence="13">Chromosome 13 SCAF15000, whole genome shotgun sequence</fullName>
    </submittedName>
</protein>
<evidence type="ECO:0000313" key="13">
    <source>
        <dbReference type="EMBL" id="CAG08699.1"/>
    </source>
</evidence>
<dbReference type="GO" id="GO:0005856">
    <property type="term" value="C:cytoskeleton"/>
    <property type="evidence" value="ECO:0007669"/>
    <property type="project" value="UniProtKB-SubCell"/>
</dbReference>
<dbReference type="InterPro" id="IPR000306">
    <property type="entry name" value="Znf_FYVE"/>
</dbReference>
<evidence type="ECO:0000256" key="4">
    <source>
        <dbReference type="ARBA" id="ARBA00022723"/>
    </source>
</evidence>
<organism evidence="13">
    <name type="scientific">Tetraodon nigroviridis</name>
    <name type="common">Spotted green pufferfish</name>
    <name type="synonym">Chelonodon nigroviridis</name>
    <dbReference type="NCBI Taxonomy" id="99883"/>
    <lineage>
        <taxon>Eukaryota</taxon>
        <taxon>Metazoa</taxon>
        <taxon>Chordata</taxon>
        <taxon>Craniata</taxon>
        <taxon>Vertebrata</taxon>
        <taxon>Euteleostomi</taxon>
        <taxon>Actinopterygii</taxon>
        <taxon>Neopterygii</taxon>
        <taxon>Teleostei</taxon>
        <taxon>Neoteleostei</taxon>
        <taxon>Acanthomorphata</taxon>
        <taxon>Eupercaria</taxon>
        <taxon>Tetraodontiformes</taxon>
        <taxon>Tetradontoidea</taxon>
        <taxon>Tetraodontidae</taxon>
        <taxon>Tetraodon</taxon>
    </lineage>
</organism>
<dbReference type="OrthoDB" id="245697at2759"/>
<feature type="domain" description="DH" evidence="11">
    <location>
        <begin position="82"/>
        <end position="271"/>
    </location>
</feature>
<dbReference type="KEGG" id="tng:GSTEN00029749G001"/>
<feature type="domain" description="PH" evidence="10">
    <location>
        <begin position="554"/>
        <end position="586"/>
    </location>
</feature>
<dbReference type="Pfam" id="PF01363">
    <property type="entry name" value="FYVE"/>
    <property type="match status" value="1"/>
</dbReference>
<feature type="non-terminal residue" evidence="13">
    <location>
        <position position="1"/>
    </location>
</feature>
<evidence type="ECO:0000256" key="3">
    <source>
        <dbReference type="ARBA" id="ARBA00022658"/>
    </source>
</evidence>
<dbReference type="PROSITE" id="PS50178">
    <property type="entry name" value="ZF_FYVE"/>
    <property type="match status" value="1"/>
</dbReference>
<sequence>GRSSVDEEVAPLGDAPSDDDVMANSSDEEDDSSSVSSKGEAERPEERRVKTGLMLLSFLFAEFGVFLTFDLSGQMQERQKSKIRHIATEIMTSEGVFVDVLKLLHVDFRAAVSRAARQTGKPVIEERLLNQILYYLPQLYELNRDLLRELEHRVSNWDQRAQVADIFLKKGPYLKMYSTYIREFDKNVALLEEQCKRNPTFSAVVREFEASPRCANLALKHYLLKPVQRIPQYQLLLTDYLRNLSEDSNDYKDTQAALVIVKEVANHANDIMKQGVSAKEDFRSSLNLLDIFQKLFQVQSRLTGHHEIVQPGRVFLKEGVLNKLSRKVMQPRMFFLFNDTLLYTISVQSGQFKLKNMLSLAGMKVSKPTQEAYQNELNIESVERSFILSASSASERDEWLEAISTAINDYTKKKITFISGKPLEEACIRFLECGDGAPLGSKAPIWIPDLRTTMCMICTCEFTLTWRRHHCRACGKVVCQSCSSNKCYLEYLKNQLARVCDQCFLVLRQQNSEQTLAASVSPANKAALAFTRKQKRIPAALKEVSDAPVSANTDSSMSGYLQRSKGSKKQWKRLWFVIKDKVLYTY</sequence>
<dbReference type="CDD" id="cd00160">
    <property type="entry name" value="RhoGEF"/>
    <property type="match status" value="1"/>
</dbReference>
<dbReference type="InterPro" id="IPR011993">
    <property type="entry name" value="PH-like_dom_sf"/>
</dbReference>
<dbReference type="SUPFAM" id="SSF48065">
    <property type="entry name" value="DBL homology domain (DH-domain)"/>
    <property type="match status" value="1"/>
</dbReference>
<evidence type="ECO:0000256" key="5">
    <source>
        <dbReference type="ARBA" id="ARBA00022771"/>
    </source>
</evidence>
<name>Q4RSD3_TETNG</name>
<evidence type="ECO:0000256" key="7">
    <source>
        <dbReference type="ARBA" id="ARBA00023212"/>
    </source>
</evidence>
<evidence type="ECO:0000259" key="11">
    <source>
        <dbReference type="PROSITE" id="PS50010"/>
    </source>
</evidence>
<dbReference type="Gene3D" id="2.30.29.30">
    <property type="entry name" value="Pleckstrin-homology domain (PH domain)/Phosphotyrosine-binding domain (PTB)"/>
    <property type="match status" value="2"/>
</dbReference>
<dbReference type="InterPro" id="IPR035899">
    <property type="entry name" value="DBL_dom_sf"/>
</dbReference>
<dbReference type="SMART" id="SM00325">
    <property type="entry name" value="RhoGEF"/>
    <property type="match status" value="1"/>
</dbReference>
<dbReference type="SUPFAM" id="SSF50729">
    <property type="entry name" value="PH domain-like"/>
    <property type="match status" value="2"/>
</dbReference>
<reference evidence="13" key="2">
    <citation type="submission" date="2004-02" db="EMBL/GenBank/DDBJ databases">
        <authorList>
            <consortium name="Genoscope"/>
            <consortium name="Whitehead Institute Centre for Genome Research"/>
        </authorList>
    </citation>
    <scope>NUCLEOTIDE SEQUENCE</scope>
</reference>
<dbReference type="GO" id="GO:0008270">
    <property type="term" value="F:zinc ion binding"/>
    <property type="evidence" value="ECO:0007669"/>
    <property type="project" value="UniProtKB-KW"/>
</dbReference>
<evidence type="ECO:0000256" key="9">
    <source>
        <dbReference type="SAM" id="MobiDB-lite"/>
    </source>
</evidence>
<dbReference type="InterPro" id="IPR013083">
    <property type="entry name" value="Znf_RING/FYVE/PHD"/>
</dbReference>
<dbReference type="PROSITE" id="PS50003">
    <property type="entry name" value="PH_DOMAIN"/>
    <property type="match status" value="2"/>
</dbReference>
<gene>
    <name evidence="13" type="ORF">GSTENG00029749001</name>
</gene>
<dbReference type="Gene3D" id="3.30.40.10">
    <property type="entry name" value="Zinc/RING finger domain, C3HC4 (zinc finger)"/>
    <property type="match status" value="1"/>
</dbReference>
<evidence type="ECO:0000256" key="6">
    <source>
        <dbReference type="ARBA" id="ARBA00022833"/>
    </source>
</evidence>
<dbReference type="PANTHER" id="PTHR12673:SF12">
    <property type="entry name" value="FYVE, RHOGEF AND PH DOMAIN-CONTAINING PROTEIN 6"/>
    <property type="match status" value="1"/>
</dbReference>
<evidence type="ECO:0000256" key="1">
    <source>
        <dbReference type="ARBA" id="ARBA00004245"/>
    </source>
</evidence>
<dbReference type="EMBL" id="CAAE01015000">
    <property type="protein sequence ID" value="CAG08699.1"/>
    <property type="molecule type" value="Genomic_DNA"/>
</dbReference>
<dbReference type="InterPro" id="IPR017455">
    <property type="entry name" value="Znf_FYVE-rel"/>
</dbReference>
<dbReference type="GO" id="GO:0005737">
    <property type="term" value="C:cytoplasm"/>
    <property type="evidence" value="ECO:0007669"/>
    <property type="project" value="TreeGrafter"/>
</dbReference>
<proteinExistence type="predicted"/>
<dbReference type="PROSITE" id="PS50010">
    <property type="entry name" value="DH_2"/>
    <property type="match status" value="1"/>
</dbReference>
<dbReference type="SUPFAM" id="SSF57903">
    <property type="entry name" value="FYVE/PHD zinc finger"/>
    <property type="match status" value="1"/>
</dbReference>
<evidence type="ECO:0000259" key="10">
    <source>
        <dbReference type="PROSITE" id="PS50003"/>
    </source>
</evidence>
<dbReference type="InterPro" id="IPR001849">
    <property type="entry name" value="PH_domain"/>
</dbReference>
<dbReference type="Pfam" id="PF00169">
    <property type="entry name" value="PH"/>
    <property type="match status" value="1"/>
</dbReference>
<evidence type="ECO:0000259" key="12">
    <source>
        <dbReference type="PROSITE" id="PS50178"/>
    </source>
</evidence>
<feature type="domain" description="FYVE-type" evidence="12">
    <location>
        <begin position="449"/>
        <end position="508"/>
    </location>
</feature>
<keyword evidence="5 8" id="KW-0863">Zinc-finger</keyword>
<evidence type="ECO:0000256" key="2">
    <source>
        <dbReference type="ARBA" id="ARBA00022490"/>
    </source>
</evidence>
<dbReference type="GO" id="GO:0005085">
    <property type="term" value="F:guanyl-nucleotide exchange factor activity"/>
    <property type="evidence" value="ECO:0007669"/>
    <property type="project" value="UniProtKB-KW"/>
</dbReference>
<comment type="subcellular location">
    <subcellularLocation>
        <location evidence="1">Cytoplasm</location>
        <location evidence="1">Cytoskeleton</location>
    </subcellularLocation>
</comment>
<keyword evidence="3" id="KW-0344">Guanine-nucleotide releasing factor</keyword>
<keyword evidence="2" id="KW-0963">Cytoplasm</keyword>
<feature type="non-terminal residue" evidence="13">
    <location>
        <position position="586"/>
    </location>
</feature>
<reference evidence="13" key="1">
    <citation type="journal article" date="2004" name="Nature">
        <title>Genome duplication in the teleost fish Tetraodon nigroviridis reveals the early vertebrate proto-karyotype.</title>
        <authorList>
            <person name="Jaillon O."/>
            <person name="Aury J.-M."/>
            <person name="Brunet F."/>
            <person name="Petit J.-L."/>
            <person name="Stange-Thomann N."/>
            <person name="Mauceli E."/>
            <person name="Bouneau L."/>
            <person name="Fischer C."/>
            <person name="Ozouf-Costaz C."/>
            <person name="Bernot A."/>
            <person name="Nicaud S."/>
            <person name="Jaffe D."/>
            <person name="Fisher S."/>
            <person name="Lutfalla G."/>
            <person name="Dossat C."/>
            <person name="Segurens B."/>
            <person name="Dasilva C."/>
            <person name="Salanoubat M."/>
            <person name="Levy M."/>
            <person name="Boudet N."/>
            <person name="Castellano S."/>
            <person name="Anthouard V."/>
            <person name="Jubin C."/>
            <person name="Castelli V."/>
            <person name="Katinka M."/>
            <person name="Vacherie B."/>
            <person name="Biemont C."/>
            <person name="Skalli Z."/>
            <person name="Cattolico L."/>
            <person name="Poulain J."/>
            <person name="De Berardinis V."/>
            <person name="Cruaud C."/>
            <person name="Duprat S."/>
            <person name="Brottier P."/>
            <person name="Coutanceau J.-P."/>
            <person name="Gouzy J."/>
            <person name="Parra G."/>
            <person name="Lardier G."/>
            <person name="Chapple C."/>
            <person name="McKernan K.J."/>
            <person name="McEwan P."/>
            <person name="Bosak S."/>
            <person name="Kellis M."/>
            <person name="Volff J.-N."/>
            <person name="Guigo R."/>
            <person name="Zody M.C."/>
            <person name="Mesirov J."/>
            <person name="Lindblad-Toh K."/>
            <person name="Birren B."/>
            <person name="Nusbaum C."/>
            <person name="Kahn D."/>
            <person name="Robinson-Rechavi M."/>
            <person name="Laudet V."/>
            <person name="Schachter V."/>
            <person name="Quetier F."/>
            <person name="Saurin W."/>
            <person name="Scarpelli C."/>
            <person name="Wincker P."/>
            <person name="Lander E.S."/>
            <person name="Weissenbach J."/>
            <person name="Roest Crollius H."/>
        </authorList>
    </citation>
    <scope>NUCLEOTIDE SEQUENCE [LARGE SCALE GENOMIC DNA]</scope>
</reference>
<dbReference type="InterPro" id="IPR051092">
    <property type="entry name" value="FYVE_RhoGEF_PH"/>
</dbReference>
<feature type="domain" description="PH" evidence="10">
    <location>
        <begin position="314"/>
        <end position="408"/>
    </location>
</feature>
<dbReference type="CDD" id="cd15743">
    <property type="entry name" value="FYVE_FGD6"/>
    <property type="match status" value="1"/>
</dbReference>
<keyword evidence="6" id="KW-0862">Zinc</keyword>
<dbReference type="Pfam" id="PF00621">
    <property type="entry name" value="RhoGEF"/>
    <property type="match status" value="1"/>
</dbReference>
<feature type="compositionally biased region" description="Acidic residues" evidence="9">
    <location>
        <begin position="16"/>
        <end position="32"/>
    </location>
</feature>
<dbReference type="InterPro" id="IPR011011">
    <property type="entry name" value="Znf_FYVE_PHD"/>
</dbReference>
<keyword evidence="4" id="KW-0479">Metal-binding</keyword>
<keyword evidence="7" id="KW-0206">Cytoskeleton</keyword>
<dbReference type="AlphaFoldDB" id="Q4RSD3"/>
<evidence type="ECO:0000256" key="8">
    <source>
        <dbReference type="PROSITE-ProRule" id="PRU00091"/>
    </source>
</evidence>
<accession>Q4RSD3</accession>
<dbReference type="SMART" id="SM00233">
    <property type="entry name" value="PH"/>
    <property type="match status" value="1"/>
</dbReference>